<dbReference type="PANTHER" id="PTHR45436:SF5">
    <property type="entry name" value="SENSOR HISTIDINE KINASE TRCS"/>
    <property type="match status" value="1"/>
</dbReference>
<dbReference type="Proteomes" id="UP000578077">
    <property type="component" value="Unassembled WGS sequence"/>
</dbReference>
<keyword evidence="9 13" id="KW-1133">Transmembrane helix</keyword>
<feature type="domain" description="Histidine kinase" evidence="14">
    <location>
        <begin position="255"/>
        <end position="489"/>
    </location>
</feature>
<comment type="caution">
    <text evidence="16">The sequence shown here is derived from an EMBL/GenBank/DDBJ whole genome shotgun (WGS) entry which is preliminary data.</text>
</comment>
<dbReference type="EMBL" id="JACHLY010000001">
    <property type="protein sequence ID" value="MBB5999815.1"/>
    <property type="molecule type" value="Genomic_DNA"/>
</dbReference>
<feature type="transmembrane region" description="Helical" evidence="13">
    <location>
        <begin position="163"/>
        <end position="184"/>
    </location>
</feature>
<evidence type="ECO:0000313" key="16">
    <source>
        <dbReference type="EMBL" id="MBB5999815.1"/>
    </source>
</evidence>
<dbReference type="InterPro" id="IPR003660">
    <property type="entry name" value="HAMP_dom"/>
</dbReference>
<dbReference type="InterPro" id="IPR003661">
    <property type="entry name" value="HisK_dim/P_dom"/>
</dbReference>
<evidence type="ECO:0000259" key="15">
    <source>
        <dbReference type="PROSITE" id="PS50885"/>
    </source>
</evidence>
<evidence type="ECO:0000256" key="5">
    <source>
        <dbReference type="ARBA" id="ARBA00022553"/>
    </source>
</evidence>
<dbReference type="SUPFAM" id="SSF47384">
    <property type="entry name" value="Homodimeric domain of signal transducing histidine kinase"/>
    <property type="match status" value="1"/>
</dbReference>
<evidence type="ECO:0000256" key="9">
    <source>
        <dbReference type="ARBA" id="ARBA00022989"/>
    </source>
</evidence>
<keyword evidence="5" id="KW-0597">Phosphoprotein</keyword>
<evidence type="ECO:0000256" key="6">
    <source>
        <dbReference type="ARBA" id="ARBA00022679"/>
    </source>
</evidence>
<dbReference type="FunFam" id="1.10.287.130:FF:000001">
    <property type="entry name" value="Two-component sensor histidine kinase"/>
    <property type="match status" value="1"/>
</dbReference>
<evidence type="ECO:0000256" key="10">
    <source>
        <dbReference type="ARBA" id="ARBA00023012"/>
    </source>
</evidence>
<dbReference type="RefSeq" id="WP_184636914.1">
    <property type="nucleotide sequence ID" value="NZ_BAABKT010000039.1"/>
</dbReference>
<evidence type="ECO:0000256" key="13">
    <source>
        <dbReference type="SAM" id="Phobius"/>
    </source>
</evidence>
<dbReference type="Gene3D" id="3.30.565.10">
    <property type="entry name" value="Histidine kinase-like ATPase, C-terminal domain"/>
    <property type="match status" value="1"/>
</dbReference>
<comment type="catalytic activity">
    <reaction evidence="1">
        <text>ATP + protein L-histidine = ADP + protein N-phospho-L-histidine.</text>
        <dbReference type="EC" id="2.7.13.3"/>
    </reaction>
</comment>
<comment type="subcellular location">
    <subcellularLocation>
        <location evidence="3">Cell membrane</location>
    </subcellularLocation>
</comment>
<evidence type="ECO:0000256" key="12">
    <source>
        <dbReference type="SAM" id="MobiDB-lite"/>
    </source>
</evidence>
<dbReference type="SMART" id="SM00387">
    <property type="entry name" value="HATPase_c"/>
    <property type="match status" value="1"/>
</dbReference>
<evidence type="ECO:0000313" key="17">
    <source>
        <dbReference type="Proteomes" id="UP000578077"/>
    </source>
</evidence>
<dbReference type="FunFam" id="3.30.565.10:FF:000006">
    <property type="entry name" value="Sensor histidine kinase WalK"/>
    <property type="match status" value="1"/>
</dbReference>
<feature type="domain" description="HAMP" evidence="15">
    <location>
        <begin position="187"/>
        <end position="240"/>
    </location>
</feature>
<evidence type="ECO:0000256" key="8">
    <source>
        <dbReference type="ARBA" id="ARBA00022777"/>
    </source>
</evidence>
<evidence type="ECO:0000259" key="14">
    <source>
        <dbReference type="PROSITE" id="PS50109"/>
    </source>
</evidence>
<keyword evidence="8 16" id="KW-0418">Kinase</keyword>
<dbReference type="GO" id="GO:0005509">
    <property type="term" value="F:calcium ion binding"/>
    <property type="evidence" value="ECO:0007669"/>
    <property type="project" value="UniProtKB-ARBA"/>
</dbReference>
<dbReference type="PRINTS" id="PR00344">
    <property type="entry name" value="BCTRLSENSOR"/>
</dbReference>
<keyword evidence="17" id="KW-1185">Reference proteome</keyword>
<dbReference type="SMART" id="SM00388">
    <property type="entry name" value="HisKA"/>
    <property type="match status" value="1"/>
</dbReference>
<sequence length="500" mass="52069">MGPRLRSPLPRGLGARLTTVVLCLTTVCLVVFGSAGTALLHRSLVQEIDTRLSTMAGPAPGPPEPEEDRGGGRPPPFPTDLRTLTVGADGDAADVVGRTSSDASMPDVSAVGVQRLRERAGRPFTVPGTSGGRWRVVTSVRDDGTVSVAAQSLTGLERTLHRLVLIEVAVGVVVLVLLGFAAVATVRLGLRPLHGIESTAQAIAGGDLDRRIPDQDPATETGRLGAALNAMLSGLSQAVRERDRSVAATRRFVADASHELRTPLSSIRGFAELYRQGRAQGVVAEDAKADRWMSRIEDEAGRMAVLVDDLLLLARFDEVPLLEHTGIELAEVAEHVAAGVRARTPQARVEVDAPAPVHAPGDADRLRQVLENLVGNAVAHTPQGTPVRVTVRRSGPEPPEGAASVGALAEGTAETAVVAVADEGPGIAPDRLVHVFDRFYRVDESRSGRGAGLGLSISASFVAAHGGVVAVDSVRGQGTVFTVALPADRTRPNGAVGGGP</sequence>
<dbReference type="AlphaFoldDB" id="A0A841E9L6"/>
<dbReference type="InterPro" id="IPR036097">
    <property type="entry name" value="HisK_dim/P_sf"/>
</dbReference>
<keyword evidence="7 13" id="KW-0812">Transmembrane</keyword>
<evidence type="ECO:0000256" key="3">
    <source>
        <dbReference type="ARBA" id="ARBA00004236"/>
    </source>
</evidence>
<dbReference type="SUPFAM" id="SSF158472">
    <property type="entry name" value="HAMP domain-like"/>
    <property type="match status" value="1"/>
</dbReference>
<organism evidence="16 17">
    <name type="scientific">Streptomonospora salina</name>
    <dbReference type="NCBI Taxonomy" id="104205"/>
    <lineage>
        <taxon>Bacteria</taxon>
        <taxon>Bacillati</taxon>
        <taxon>Actinomycetota</taxon>
        <taxon>Actinomycetes</taxon>
        <taxon>Streptosporangiales</taxon>
        <taxon>Nocardiopsidaceae</taxon>
        <taxon>Streptomonospora</taxon>
    </lineage>
</organism>
<name>A0A841E9L6_9ACTN</name>
<dbReference type="Gene3D" id="1.10.287.130">
    <property type="match status" value="1"/>
</dbReference>
<dbReference type="PROSITE" id="PS50109">
    <property type="entry name" value="HIS_KIN"/>
    <property type="match status" value="1"/>
</dbReference>
<feature type="region of interest" description="Disordered" evidence="12">
    <location>
        <begin position="53"/>
        <end position="84"/>
    </location>
</feature>
<dbReference type="GO" id="GO:0005886">
    <property type="term" value="C:plasma membrane"/>
    <property type="evidence" value="ECO:0007669"/>
    <property type="project" value="UniProtKB-SubCell"/>
</dbReference>
<evidence type="ECO:0000256" key="1">
    <source>
        <dbReference type="ARBA" id="ARBA00000085"/>
    </source>
</evidence>
<dbReference type="InterPro" id="IPR036890">
    <property type="entry name" value="HATPase_C_sf"/>
</dbReference>
<reference evidence="16 17" key="1">
    <citation type="submission" date="2020-08" db="EMBL/GenBank/DDBJ databases">
        <title>Sequencing the genomes of 1000 actinobacteria strains.</title>
        <authorList>
            <person name="Klenk H.-P."/>
        </authorList>
    </citation>
    <scope>NUCLEOTIDE SEQUENCE [LARGE SCALE GENOMIC DNA]</scope>
    <source>
        <strain evidence="16 17">DSM 44593</strain>
    </source>
</reference>
<evidence type="ECO:0000256" key="4">
    <source>
        <dbReference type="ARBA" id="ARBA00012438"/>
    </source>
</evidence>
<dbReference type="Pfam" id="PF02518">
    <property type="entry name" value="HATPase_c"/>
    <property type="match status" value="1"/>
</dbReference>
<dbReference type="CDD" id="cd00075">
    <property type="entry name" value="HATPase"/>
    <property type="match status" value="1"/>
</dbReference>
<keyword evidence="10" id="KW-0902">Two-component regulatory system</keyword>
<dbReference type="EC" id="2.7.13.3" evidence="4"/>
<dbReference type="GO" id="GO:0000155">
    <property type="term" value="F:phosphorelay sensor kinase activity"/>
    <property type="evidence" value="ECO:0007669"/>
    <property type="project" value="InterPro"/>
</dbReference>
<dbReference type="InterPro" id="IPR004358">
    <property type="entry name" value="Sig_transdc_His_kin-like_C"/>
</dbReference>
<gene>
    <name evidence="16" type="ORF">HNR25_003566</name>
</gene>
<dbReference type="InterPro" id="IPR005467">
    <property type="entry name" value="His_kinase_dom"/>
</dbReference>
<keyword evidence="6 16" id="KW-0808">Transferase</keyword>
<keyword evidence="11 13" id="KW-0472">Membrane</keyword>
<dbReference type="CDD" id="cd00082">
    <property type="entry name" value="HisKA"/>
    <property type="match status" value="1"/>
</dbReference>
<feature type="transmembrane region" description="Helical" evidence="13">
    <location>
        <begin position="15"/>
        <end position="40"/>
    </location>
</feature>
<evidence type="ECO:0000256" key="7">
    <source>
        <dbReference type="ARBA" id="ARBA00022692"/>
    </source>
</evidence>
<evidence type="ECO:0000256" key="11">
    <source>
        <dbReference type="ARBA" id="ARBA00023136"/>
    </source>
</evidence>
<dbReference type="SMART" id="SM00304">
    <property type="entry name" value="HAMP"/>
    <property type="match status" value="1"/>
</dbReference>
<dbReference type="PROSITE" id="PS50885">
    <property type="entry name" value="HAMP"/>
    <property type="match status" value="1"/>
</dbReference>
<accession>A0A841E9L6</accession>
<dbReference type="CDD" id="cd06225">
    <property type="entry name" value="HAMP"/>
    <property type="match status" value="1"/>
</dbReference>
<dbReference type="PANTHER" id="PTHR45436">
    <property type="entry name" value="SENSOR HISTIDINE KINASE YKOH"/>
    <property type="match status" value="1"/>
</dbReference>
<dbReference type="InterPro" id="IPR050428">
    <property type="entry name" value="TCS_sensor_his_kinase"/>
</dbReference>
<dbReference type="Pfam" id="PF00672">
    <property type="entry name" value="HAMP"/>
    <property type="match status" value="1"/>
</dbReference>
<protein>
    <recommendedName>
        <fullName evidence="4">histidine kinase</fullName>
        <ecNumber evidence="4">2.7.13.3</ecNumber>
    </recommendedName>
</protein>
<dbReference type="Gene3D" id="6.10.340.10">
    <property type="match status" value="1"/>
</dbReference>
<dbReference type="Pfam" id="PF00512">
    <property type="entry name" value="HisKA"/>
    <property type="match status" value="1"/>
</dbReference>
<evidence type="ECO:0000256" key="2">
    <source>
        <dbReference type="ARBA" id="ARBA00001968"/>
    </source>
</evidence>
<comment type="cofactor">
    <cofactor evidence="2">
        <name>a divalent metal cation</name>
        <dbReference type="ChEBI" id="CHEBI:60240"/>
    </cofactor>
</comment>
<proteinExistence type="predicted"/>
<dbReference type="InterPro" id="IPR003594">
    <property type="entry name" value="HATPase_dom"/>
</dbReference>
<dbReference type="SUPFAM" id="SSF55874">
    <property type="entry name" value="ATPase domain of HSP90 chaperone/DNA topoisomerase II/histidine kinase"/>
    <property type="match status" value="1"/>
</dbReference>